<name>A0AAU6WGU5_9MICC</name>
<evidence type="ECO:0008006" key="4">
    <source>
        <dbReference type="Google" id="ProtNLM"/>
    </source>
</evidence>
<evidence type="ECO:0000256" key="1">
    <source>
        <dbReference type="SAM" id="MobiDB-lite"/>
    </source>
</evidence>
<sequence>MSRNREEHDQAYGALRAAGVDFYDARQLVGSAAVDIAEQVVTSGTVDQTAIDVYRKAKELAEQKEAAAAEAREYYARAYRIMIEQEKEVPPAGASAEGESKLEIAECRVANDERMLVTRFALDSERDAGSQQKAKRPVSSVDIHPEGLATIDLLNNGGQRIRVDGRVSIGDDLPAVNDCRHDSSLSVDGAPCGAVGGTSESTERGLTPVVPEMKEHPAAATAGCDETKNQR</sequence>
<reference evidence="2 3" key="1">
    <citation type="submission" date="2023-05" db="EMBL/GenBank/DDBJ databases">
        <title>Glutamicibacter sp. B1, complete genome.</title>
        <authorList>
            <person name="Long Y.H."/>
            <person name="Fang T."/>
            <person name="Li X.Y."/>
        </authorList>
    </citation>
    <scope>NUCLEOTIDE SEQUENCE [LARGE SCALE GENOMIC DNA]</scope>
    <source>
        <strain evidence="2 3">B1</strain>
    </source>
</reference>
<evidence type="ECO:0000313" key="3">
    <source>
        <dbReference type="Proteomes" id="UP001486888"/>
    </source>
</evidence>
<keyword evidence="3" id="KW-1185">Reference proteome</keyword>
<dbReference type="EMBL" id="CP125942">
    <property type="protein sequence ID" value="XAO47004.1"/>
    <property type="molecule type" value="Genomic_DNA"/>
</dbReference>
<dbReference type="AlphaFoldDB" id="A0AAU6WGU5"/>
<feature type="region of interest" description="Disordered" evidence="1">
    <location>
        <begin position="189"/>
        <end position="231"/>
    </location>
</feature>
<protein>
    <recommendedName>
        <fullName evidence="4">DUF222 domain-containing protein</fullName>
    </recommendedName>
</protein>
<evidence type="ECO:0000313" key="2">
    <source>
        <dbReference type="EMBL" id="XAO47004.1"/>
    </source>
</evidence>
<proteinExistence type="predicted"/>
<dbReference type="RefSeq" id="WP_345473703.1">
    <property type="nucleotide sequence ID" value="NZ_CP125942.1"/>
</dbReference>
<dbReference type="KEGG" id="gey:QMQ05_05635"/>
<dbReference type="Proteomes" id="UP001486888">
    <property type="component" value="Chromosome"/>
</dbReference>
<accession>A0AAU6WGU5</accession>
<organism evidence="2 3">
    <name type="scientific">Glutamicibacter ectropisis</name>
    <dbReference type="NCBI Taxonomy" id="3046593"/>
    <lineage>
        <taxon>Bacteria</taxon>
        <taxon>Bacillati</taxon>
        <taxon>Actinomycetota</taxon>
        <taxon>Actinomycetes</taxon>
        <taxon>Micrococcales</taxon>
        <taxon>Micrococcaceae</taxon>
        <taxon>Glutamicibacter</taxon>
    </lineage>
</organism>
<gene>
    <name evidence="2" type="ORF">QMQ05_05635</name>
</gene>